<keyword evidence="14" id="KW-1185">Reference proteome</keyword>
<dbReference type="Gene3D" id="2.60.40.10">
    <property type="entry name" value="Immunoglobulins"/>
    <property type="match status" value="19"/>
</dbReference>
<feature type="domain" description="Fibronectin type-III" evidence="12">
    <location>
        <begin position="2348"/>
        <end position="2442"/>
    </location>
</feature>
<evidence type="ECO:0000256" key="5">
    <source>
        <dbReference type="ARBA" id="ARBA00022741"/>
    </source>
</evidence>
<feature type="region of interest" description="Disordered" evidence="9">
    <location>
        <begin position="2430"/>
        <end position="2468"/>
    </location>
</feature>
<dbReference type="InterPro" id="IPR007110">
    <property type="entry name" value="Ig-like_dom"/>
</dbReference>
<feature type="domain" description="Ig-like" evidence="11">
    <location>
        <begin position="2229"/>
        <end position="2306"/>
    </location>
</feature>
<keyword evidence="8" id="KW-0393">Immunoglobulin domain</keyword>
<dbReference type="CDD" id="cd00063">
    <property type="entry name" value="FN3"/>
    <property type="match status" value="2"/>
</dbReference>
<feature type="domain" description="Protein kinase" evidence="10">
    <location>
        <begin position="1755"/>
        <end position="2008"/>
    </location>
</feature>
<dbReference type="FunFam" id="2.60.40.10:FF:000425">
    <property type="entry name" value="Myosin light chain kinase"/>
    <property type="match status" value="3"/>
</dbReference>
<dbReference type="Pfam" id="PF00041">
    <property type="entry name" value="fn3"/>
    <property type="match status" value="2"/>
</dbReference>
<comment type="similarity">
    <text evidence="2">Belongs to the protein kinase superfamily. CAMK Ser/Thr protein kinase family.</text>
</comment>
<dbReference type="FunFam" id="2.60.40.10:FF:000032">
    <property type="entry name" value="palladin isoform X1"/>
    <property type="match status" value="3"/>
</dbReference>
<feature type="domain" description="Ig-like" evidence="11">
    <location>
        <begin position="324"/>
        <end position="413"/>
    </location>
</feature>
<dbReference type="Gene3D" id="3.30.200.20">
    <property type="entry name" value="Phosphorylase Kinase, domain 1"/>
    <property type="match status" value="1"/>
</dbReference>
<dbReference type="InterPro" id="IPR000719">
    <property type="entry name" value="Prot_kinase_dom"/>
</dbReference>
<dbReference type="FunFam" id="2.60.40.10:FF:000345">
    <property type="entry name" value="Muscle M-line assembly protein unc-89"/>
    <property type="match status" value="5"/>
</dbReference>
<evidence type="ECO:0000259" key="10">
    <source>
        <dbReference type="PROSITE" id="PS50011"/>
    </source>
</evidence>
<dbReference type="FunFam" id="2.60.40.10:FF:000873">
    <property type="entry name" value="Muscle M-line assembly protein unc-89"/>
    <property type="match status" value="1"/>
</dbReference>
<feature type="domain" description="Ig-like" evidence="11">
    <location>
        <begin position="33"/>
        <end position="107"/>
    </location>
</feature>
<dbReference type="Gene3D" id="1.10.510.10">
    <property type="entry name" value="Transferase(Phosphotransferase) domain 1"/>
    <property type="match status" value="1"/>
</dbReference>
<comment type="caution">
    <text evidence="13">The sequence shown here is derived from an EMBL/GenBank/DDBJ whole genome shotgun (WGS) entry which is preliminary data.</text>
</comment>
<dbReference type="GO" id="GO:0009653">
    <property type="term" value="P:anatomical structure morphogenesis"/>
    <property type="evidence" value="ECO:0007669"/>
    <property type="project" value="UniProtKB-ARBA"/>
</dbReference>
<dbReference type="SUPFAM" id="SSF49265">
    <property type="entry name" value="Fibronectin type III"/>
    <property type="match status" value="2"/>
</dbReference>
<evidence type="ECO:0000256" key="3">
    <source>
        <dbReference type="ARBA" id="ARBA00022490"/>
    </source>
</evidence>
<comment type="subcellular location">
    <subcellularLocation>
        <location evidence="1">Cytoplasm</location>
        <location evidence="1">Myofibril</location>
        <location evidence="1">Sarcomere</location>
        <location evidence="1">A band</location>
    </subcellularLocation>
</comment>
<name>A0AAV4XUL8_CAEEX</name>
<sequence length="2468" mass="275768">MAIKFNYKLDIDFDQWISLAFCKTLRGVTCTLGDTAVLECETEGSPVPSVTWLRDNQKMEKSSRLQTSSVGQKHSLTLKEVCPDDGGLYTVVATNSKGSASCSAPLNIKLSLLGLPKEDSRPTTPGGTVLPHAPLFKVKLNKETQLLEGTSVRFELVVRGNPDPEIKFLKDGKKLKLDDRVRVVYESKEVFELILDHVVAKDAGIYTVIATNAEGEDKTVGNLSVVKHKDVFKGLEVEEVEREPTPRPKTPKFRWFKNGEYFEANERFQVIFNEEEDSLALMFQHVTPEDAGLYTCVASTSTGSKIACSAELTVQGVIRQVEAPSIKAELSDAEATEGGSAMLELKITGYPKPKVTWYHGGKEVSTGGRIRFLFADDETFTLVIKNVKKDDGGKYSVKAANEMGEAESSCKLTVKSAPSFVKGLKDMSVMAEEPLKFEVEIDGNPVPEVKWYKDGQPLAPSARVKVVDNAGKQSLEIVKCKPADSGSYSCVITNNLGNQAEFSNVVVKVNSTTASFFSSPTFAKGMENVEGMEGDTLKFNVEINGNPKPTLKWLKDGKELPIDGQRIKVTEQDNQYTLTIQNAAPSDVGTYTCEIRNEHGLKASSGNLNVKMKPEFIKKLSDMEANEGDLGLVMNTTVKGYPAPTIKWYQGEKSLENDKSYIITSENDNTSHSLKVKKVNRINGGTFTCKATNEMGEAATSAVLTVNITAKKPEIEQELKPTQLVEGKPGKLVAKVSGEPKPKITWLKDGKPISLNGRFSMEEAEDGTVSLLISNVTPDDAGVYSLVATSEEGEATSEAPVSTIPAGKKPEFTKELEKVDLLEGQPLRLEAKVTGKPTSIKWQKDGEDVSDDGRIQLNELPDGTIALCIEKARQSDAGKYTVIASNAEGKARSAALVQVQEIKKPEIEGTLEPLTIKDGETGELKVKASGIPKPTVTWLKDGKVLRPTNRVESVEEEDGTVALVIKNARPEDAGNYSVLVQNPLGEAKSAAPVAVEQAPTFQKPLEPVNVVEGYPAKLEAKLAGSPPPELKWMKDGEEIIPDNEHVREVRSPDGTVALLIDNCKPEDAGKYSLSAKNPLGESSSSGKLGVSGVFFWQESDAPPCKPCFVTPLGQLTVKEGEPIRFEAEILGNPLPDISWVVNDRPLTPSDSTLVTFDGDKAILEIKSSTPDHIGTYQCKLSNPLGEANSEGSVSVQEKTAPHFIQRLNDFNGFLEQPLRLSCRVTGYPEPEVDWYFNGDLISVANPRYHLSHTGETHTLSIPSCRMEDNGVYECKAKNPVGEDHTRSAVNISDKVQRGEAPMFLKKIGDNEVMEGMTAKFTACITGSPTPEVTWFKDGQPLEPSNRHKMELESTGILRLIVREVEEGDYGDYSVTLTNPLGSATCSAKICPDSLDPKYLIPMGDQFVDFGKFKKTGIPVPLPEKPRIVRMDDTSLTLGWKPSVPTCPRVPVTYQLEMAKHPDGEWTPYKTGLKDTLCDVRDLRPGQDYKFQVRVENKHGVSDPSPYVTAHRSKIYQPPTPADFKPKDYSLEHPPLEKYAAAPKFVRREEDVMYGVRGHPVTIEFWVYGQPQPQVTWFKGDSQIGKDKYGFMQDRNGKLCVFIDCMNDDFVGTYTCLAVNDEGEANMKIKLLIAEPPVFLERLEETTAMSRRSARMQCRVTGLPYPKIKWFRDWHPLYESERVKILWEEPDKCTLFISNLITRDNALYSCTATNIAGTATSSASLNVEDSEDMFDYKTYCRPIPVRPRTKLFEDFYDIGDELGRGTQAITYHAVKRETGDSYAAKSMHGKGKLKDFMKAEMDIMNQLCHPKLVRLRDAFETKDTLTLLTDICGGGEILNNIIKRGGITERDVTNYVKQILEGLDYMHSRYVGHLGLTIGDVMMARVNSNDIRFGDFSLAARLLPGKDYFLEYGHPEFVAPEIANKLPATVLADMWSVGVITYLLLSGISPFLGEHDRETLTRVQQGKINFVEDAFTGVSDDAKDFMSKLLVFDPKGRLDVKSALQHRWIKYHMDKDRPSASERLLNNLDRLKDYQKKWRDWYSNASCRRYFRRRTLESCFHHPSKMIYPPGECFTPSSSPEPLELDRTHVKPSHFDDVTFKQKISREDIDFRSEQNGPDTYLLQLRDTDFPLRLRQYLRVGASVSPTIKTSLREKHWGDSPLVIRERRKFVDVMDEEIDDERKGLTVSSVPRRLYHEIGTLGFAREQMEQLKKEVWKDKGSREFEIGMAPYFREKIRNAAMKENDEVVFTCYAIGKPKVDYTWFRNDGILLESSRIVVTELKDGRCELRINPTRAYDIGVYKCVARNMHGVTCCRARLKLGIRFLISFIRCFRTIQVVPTSPANAKTGRPEKPAVRDTSDTEIYITWAVPRDEGNCTTLGYALEYKKADENDWQLILNNIEHEYFVVRKLEPTTFYQFRVQAYNKFGWGEKGLPTEPVSTKPEGAPKVKVSPRRKYQQEFTERTPATAS</sequence>
<dbReference type="InterPro" id="IPR036116">
    <property type="entry name" value="FN3_sf"/>
</dbReference>
<dbReference type="InterPro" id="IPR011009">
    <property type="entry name" value="Kinase-like_dom_sf"/>
</dbReference>
<gene>
    <name evidence="13" type="primary">Unc-89</name>
    <name evidence="13" type="ORF">CEXT_801421</name>
</gene>
<dbReference type="PROSITE" id="PS50835">
    <property type="entry name" value="IG_LIKE"/>
    <property type="match status" value="17"/>
</dbReference>
<dbReference type="SMART" id="SM00409">
    <property type="entry name" value="IG"/>
    <property type="match status" value="17"/>
</dbReference>
<dbReference type="SMART" id="SM00408">
    <property type="entry name" value="IGc2"/>
    <property type="match status" value="17"/>
</dbReference>
<feature type="domain" description="Ig-like" evidence="11">
    <location>
        <begin position="1542"/>
        <end position="1633"/>
    </location>
</feature>
<keyword evidence="6" id="KW-0067">ATP-binding</keyword>
<dbReference type="InterPro" id="IPR018247">
    <property type="entry name" value="EF_Hand_1_Ca_BS"/>
</dbReference>
<dbReference type="GO" id="GO:0045989">
    <property type="term" value="P:positive regulation of striated muscle contraction"/>
    <property type="evidence" value="ECO:0007669"/>
    <property type="project" value="UniProtKB-ARBA"/>
</dbReference>
<feature type="domain" description="Ig-like" evidence="11">
    <location>
        <begin position="614"/>
        <end position="705"/>
    </location>
</feature>
<keyword evidence="3" id="KW-0963">Cytoplasm</keyword>
<dbReference type="InterPro" id="IPR003598">
    <property type="entry name" value="Ig_sub2"/>
</dbReference>
<feature type="domain" description="Fibronectin type-III" evidence="12">
    <location>
        <begin position="1421"/>
        <end position="1515"/>
    </location>
</feature>
<evidence type="ECO:0000256" key="7">
    <source>
        <dbReference type="ARBA" id="ARBA00023157"/>
    </source>
</evidence>
<feature type="domain" description="Ig-like" evidence="11">
    <location>
        <begin position="905"/>
        <end position="996"/>
    </location>
</feature>
<feature type="domain" description="Ig-like" evidence="11">
    <location>
        <begin position="1301"/>
        <end position="1390"/>
    </location>
</feature>
<feature type="domain" description="Ig-like" evidence="11">
    <location>
        <begin position="134"/>
        <end position="224"/>
    </location>
</feature>
<feature type="domain" description="Ig-like" evidence="11">
    <location>
        <begin position="1106"/>
        <end position="1194"/>
    </location>
</feature>
<evidence type="ECO:0000313" key="14">
    <source>
        <dbReference type="Proteomes" id="UP001054945"/>
    </source>
</evidence>
<dbReference type="GO" id="GO:0005524">
    <property type="term" value="F:ATP binding"/>
    <property type="evidence" value="ECO:0007669"/>
    <property type="project" value="UniProtKB-KW"/>
</dbReference>
<dbReference type="GO" id="GO:0030154">
    <property type="term" value="P:cell differentiation"/>
    <property type="evidence" value="ECO:0007669"/>
    <property type="project" value="UniProtKB-ARBA"/>
</dbReference>
<feature type="domain" description="Ig-like" evidence="11">
    <location>
        <begin position="810"/>
        <end position="898"/>
    </location>
</feature>
<feature type="non-terminal residue" evidence="13">
    <location>
        <position position="2468"/>
    </location>
</feature>
<feature type="domain" description="Ig-like" evidence="11">
    <location>
        <begin position="1201"/>
        <end position="1292"/>
    </location>
</feature>
<dbReference type="SUPFAM" id="SSF48726">
    <property type="entry name" value="Immunoglobulin"/>
    <property type="match status" value="17"/>
</dbReference>
<evidence type="ECO:0000259" key="11">
    <source>
        <dbReference type="PROSITE" id="PS50835"/>
    </source>
</evidence>
<dbReference type="PROSITE" id="PS50853">
    <property type="entry name" value="FN3"/>
    <property type="match status" value="2"/>
</dbReference>
<dbReference type="PROSITE" id="PS50011">
    <property type="entry name" value="PROTEIN_KINASE_DOM"/>
    <property type="match status" value="1"/>
</dbReference>
<feature type="domain" description="Ig-like" evidence="11">
    <location>
        <begin position="520"/>
        <end position="609"/>
    </location>
</feature>
<evidence type="ECO:0000256" key="1">
    <source>
        <dbReference type="ARBA" id="ARBA00004161"/>
    </source>
</evidence>
<dbReference type="FunFam" id="2.60.40.10:FF:000107">
    <property type="entry name" value="Myosin, light chain kinase a"/>
    <property type="match status" value="2"/>
</dbReference>
<dbReference type="SMART" id="SM00060">
    <property type="entry name" value="FN3"/>
    <property type="match status" value="2"/>
</dbReference>
<dbReference type="SUPFAM" id="SSF56112">
    <property type="entry name" value="Protein kinase-like (PK-like)"/>
    <property type="match status" value="1"/>
</dbReference>
<evidence type="ECO:0000256" key="8">
    <source>
        <dbReference type="ARBA" id="ARBA00023319"/>
    </source>
</evidence>
<protein>
    <submittedName>
        <fullName evidence="13">Obscurin</fullName>
    </submittedName>
</protein>
<feature type="domain" description="Ig-like" evidence="11">
    <location>
        <begin position="713"/>
        <end position="802"/>
    </location>
</feature>
<dbReference type="InterPro" id="IPR013783">
    <property type="entry name" value="Ig-like_fold"/>
</dbReference>
<keyword evidence="7" id="KW-1015">Disulfide bond</keyword>
<evidence type="ECO:0000256" key="6">
    <source>
        <dbReference type="ARBA" id="ARBA00022840"/>
    </source>
</evidence>
<evidence type="ECO:0000313" key="13">
    <source>
        <dbReference type="EMBL" id="GIY98842.1"/>
    </source>
</evidence>
<dbReference type="FunFam" id="2.60.40.10:FF:000080">
    <property type="entry name" value="Myosin light chain kinase, smooth muscle"/>
    <property type="match status" value="2"/>
</dbReference>
<evidence type="ECO:0000256" key="2">
    <source>
        <dbReference type="ARBA" id="ARBA00006692"/>
    </source>
</evidence>
<evidence type="ECO:0000256" key="9">
    <source>
        <dbReference type="SAM" id="MobiDB-lite"/>
    </source>
</evidence>
<dbReference type="GO" id="GO:0040017">
    <property type="term" value="P:positive regulation of locomotion"/>
    <property type="evidence" value="ECO:0007669"/>
    <property type="project" value="UniProtKB-ARBA"/>
</dbReference>
<feature type="domain" description="Ig-like" evidence="11">
    <location>
        <begin position="999"/>
        <end position="1091"/>
    </location>
</feature>
<accession>A0AAV4XUL8</accession>
<feature type="domain" description="Ig-like" evidence="11">
    <location>
        <begin position="1635"/>
        <end position="1725"/>
    </location>
</feature>
<dbReference type="InterPro" id="IPR013098">
    <property type="entry name" value="Ig_I-set"/>
</dbReference>
<evidence type="ECO:0000259" key="12">
    <source>
        <dbReference type="PROSITE" id="PS50853"/>
    </source>
</evidence>
<evidence type="ECO:0000256" key="4">
    <source>
        <dbReference type="ARBA" id="ARBA00022737"/>
    </source>
</evidence>
<proteinExistence type="inferred from homology"/>
<organism evidence="13 14">
    <name type="scientific">Caerostris extrusa</name>
    <name type="common">Bark spider</name>
    <name type="synonym">Caerostris bankana</name>
    <dbReference type="NCBI Taxonomy" id="172846"/>
    <lineage>
        <taxon>Eukaryota</taxon>
        <taxon>Metazoa</taxon>
        <taxon>Ecdysozoa</taxon>
        <taxon>Arthropoda</taxon>
        <taxon>Chelicerata</taxon>
        <taxon>Arachnida</taxon>
        <taxon>Araneae</taxon>
        <taxon>Araneomorphae</taxon>
        <taxon>Entelegynae</taxon>
        <taxon>Araneoidea</taxon>
        <taxon>Araneidae</taxon>
        <taxon>Caerostris</taxon>
    </lineage>
</organism>
<dbReference type="GO" id="GO:0004672">
    <property type="term" value="F:protein kinase activity"/>
    <property type="evidence" value="ECO:0007669"/>
    <property type="project" value="InterPro"/>
</dbReference>
<dbReference type="Pfam" id="PF07679">
    <property type="entry name" value="I-set"/>
    <property type="match status" value="17"/>
</dbReference>
<dbReference type="Proteomes" id="UP001054945">
    <property type="component" value="Unassembled WGS sequence"/>
</dbReference>
<dbReference type="InterPro" id="IPR036179">
    <property type="entry name" value="Ig-like_dom_sf"/>
</dbReference>
<dbReference type="EMBL" id="BPLR01018344">
    <property type="protein sequence ID" value="GIY98842.1"/>
    <property type="molecule type" value="Genomic_DNA"/>
</dbReference>
<dbReference type="PANTHER" id="PTHR47633:SF3">
    <property type="entry name" value="STRIATED MUSCLE PREFERENTIALLY EXPRESSED PROTEIN KINASE"/>
    <property type="match status" value="1"/>
</dbReference>
<dbReference type="GO" id="GO:0031672">
    <property type="term" value="C:A band"/>
    <property type="evidence" value="ECO:0007669"/>
    <property type="project" value="UniProtKB-SubCell"/>
</dbReference>
<keyword evidence="5" id="KW-0547">Nucleotide-binding</keyword>
<dbReference type="GO" id="GO:0060298">
    <property type="term" value="P:positive regulation of sarcomere organization"/>
    <property type="evidence" value="ECO:0007669"/>
    <property type="project" value="UniProtKB-ARBA"/>
</dbReference>
<dbReference type="InterPro" id="IPR003961">
    <property type="entry name" value="FN3_dom"/>
</dbReference>
<keyword evidence="4" id="KW-0677">Repeat</keyword>
<dbReference type="PROSITE" id="PS00018">
    <property type="entry name" value="EF_HAND_1"/>
    <property type="match status" value="1"/>
</dbReference>
<feature type="domain" description="Ig-like" evidence="11">
    <location>
        <begin position="418"/>
        <end position="503"/>
    </location>
</feature>
<feature type="domain" description="Ig-like" evidence="11">
    <location>
        <begin position="248"/>
        <end position="313"/>
    </location>
</feature>
<dbReference type="PANTHER" id="PTHR47633">
    <property type="entry name" value="IMMUNOGLOBULIN"/>
    <property type="match status" value="1"/>
</dbReference>
<dbReference type="InterPro" id="IPR003599">
    <property type="entry name" value="Ig_sub"/>
</dbReference>
<dbReference type="CDD" id="cd00096">
    <property type="entry name" value="Ig"/>
    <property type="match status" value="3"/>
</dbReference>
<dbReference type="Pfam" id="PF00069">
    <property type="entry name" value="Pkinase"/>
    <property type="match status" value="1"/>
</dbReference>
<reference evidence="13 14" key="1">
    <citation type="submission" date="2021-06" db="EMBL/GenBank/DDBJ databases">
        <title>Caerostris extrusa draft genome.</title>
        <authorList>
            <person name="Kono N."/>
            <person name="Arakawa K."/>
        </authorList>
    </citation>
    <scope>NUCLEOTIDE SEQUENCE [LARGE SCALE GENOMIC DNA]</scope>
</reference>
<dbReference type="FunFam" id="2.60.40.10:FF:000145">
    <property type="entry name" value="Myosin light chain kinase, smooth muscle"/>
    <property type="match status" value="1"/>
</dbReference>